<sequence>MRYQSSLLHFAKLYPKMEGFIRDGHEEEMKKKHHFGSCLKHTIIFKDIYESFTPSDIATILGLSNMGSTLKHTGMKGVKVKHTTFMKRPLVIATNGMNESAIEKSTQQLRMSEMDVKCEIAEIKVDLLMESLMIVDNDLEATRIQIESLIEENKKLKKLLAEIQNMGLYLSDKNIFKESYFMSAYIWDFKISNNIKALETFLYNPLLKVFGKYDMIFFPIRHGFKDHYTLALLDTIEGKCKMVMEFLKHHQKRSRYALLEGVIIKGLFHLDSSPLDCDVLVLYYMEHMSKMWLIMKNFDEDELLEYRATFVCAFLNDESKWRPPTYSQGYVSNIRYI</sequence>
<dbReference type="InterPro" id="IPR038765">
    <property type="entry name" value="Papain-like_cys_pep_sf"/>
</dbReference>
<reference evidence="3" key="2">
    <citation type="submission" date="2019-10" db="EMBL/GenBank/DDBJ databases">
        <title>A de novo genome assembly of a pear dwarfing rootstock.</title>
        <authorList>
            <person name="Wang F."/>
            <person name="Wang J."/>
            <person name="Li S."/>
            <person name="Zhang Y."/>
            <person name="Fang M."/>
            <person name="Ma L."/>
            <person name="Zhao Y."/>
            <person name="Jiang S."/>
        </authorList>
    </citation>
    <scope>NUCLEOTIDE SEQUENCE [LARGE SCALE GENOMIC DNA]</scope>
</reference>
<evidence type="ECO:0000313" key="2">
    <source>
        <dbReference type="EMBL" id="KAB2615129.1"/>
    </source>
</evidence>
<comment type="caution">
    <text evidence="2">The sequence shown here is derived from an EMBL/GenBank/DDBJ whole genome shotgun (WGS) entry which is preliminary data.</text>
</comment>
<keyword evidence="1" id="KW-0175">Coiled coil</keyword>
<dbReference type="SUPFAM" id="SSF54001">
    <property type="entry name" value="Cysteine proteinases"/>
    <property type="match status" value="1"/>
</dbReference>
<evidence type="ECO:0000256" key="1">
    <source>
        <dbReference type="SAM" id="Coils"/>
    </source>
</evidence>
<accession>A0A5N5GHX2</accession>
<reference evidence="2 3" key="1">
    <citation type="submission" date="2019-09" db="EMBL/GenBank/DDBJ databases">
        <authorList>
            <person name="Ou C."/>
        </authorList>
    </citation>
    <scope>NUCLEOTIDE SEQUENCE [LARGE SCALE GENOMIC DNA]</scope>
    <source>
        <strain evidence="2">S2</strain>
        <tissue evidence="2">Leaf</tissue>
    </source>
</reference>
<dbReference type="OrthoDB" id="1613576at2759"/>
<reference evidence="2 3" key="3">
    <citation type="submission" date="2019-11" db="EMBL/GenBank/DDBJ databases">
        <title>A de novo genome assembly of a pear dwarfing rootstock.</title>
        <authorList>
            <person name="Wang F."/>
            <person name="Wang J."/>
            <person name="Li S."/>
            <person name="Zhang Y."/>
            <person name="Fang M."/>
            <person name="Ma L."/>
            <person name="Zhao Y."/>
            <person name="Jiang S."/>
        </authorList>
    </citation>
    <scope>NUCLEOTIDE SEQUENCE [LARGE SCALE GENOMIC DNA]</scope>
    <source>
        <strain evidence="2">S2</strain>
        <tissue evidence="2">Leaf</tissue>
    </source>
</reference>
<dbReference type="AlphaFoldDB" id="A0A5N5GHX2"/>
<feature type="coiled-coil region" evidence="1">
    <location>
        <begin position="139"/>
        <end position="166"/>
    </location>
</feature>
<name>A0A5N5GHX2_9ROSA</name>
<gene>
    <name evidence="2" type="ORF">D8674_021717</name>
</gene>
<evidence type="ECO:0000313" key="3">
    <source>
        <dbReference type="Proteomes" id="UP000327157"/>
    </source>
</evidence>
<protein>
    <recommendedName>
        <fullName evidence="4">Ubiquitin-like protease family profile domain-containing protein</fullName>
    </recommendedName>
</protein>
<dbReference type="EMBL" id="SMOL01000402">
    <property type="protein sequence ID" value="KAB2615129.1"/>
    <property type="molecule type" value="Genomic_DNA"/>
</dbReference>
<keyword evidence="3" id="KW-1185">Reference proteome</keyword>
<dbReference type="Proteomes" id="UP000327157">
    <property type="component" value="Chromosome 3"/>
</dbReference>
<proteinExistence type="predicted"/>
<organism evidence="2 3">
    <name type="scientific">Pyrus ussuriensis x Pyrus communis</name>
    <dbReference type="NCBI Taxonomy" id="2448454"/>
    <lineage>
        <taxon>Eukaryota</taxon>
        <taxon>Viridiplantae</taxon>
        <taxon>Streptophyta</taxon>
        <taxon>Embryophyta</taxon>
        <taxon>Tracheophyta</taxon>
        <taxon>Spermatophyta</taxon>
        <taxon>Magnoliopsida</taxon>
        <taxon>eudicotyledons</taxon>
        <taxon>Gunneridae</taxon>
        <taxon>Pentapetalae</taxon>
        <taxon>rosids</taxon>
        <taxon>fabids</taxon>
        <taxon>Rosales</taxon>
        <taxon>Rosaceae</taxon>
        <taxon>Amygdaloideae</taxon>
        <taxon>Maleae</taxon>
        <taxon>Pyrus</taxon>
    </lineage>
</organism>
<evidence type="ECO:0008006" key="4">
    <source>
        <dbReference type="Google" id="ProtNLM"/>
    </source>
</evidence>